<feature type="region of interest" description="Disordered" evidence="1">
    <location>
        <begin position="20"/>
        <end position="62"/>
    </location>
</feature>
<name>A0A4P2Q7B2_SORCE</name>
<organism evidence="2 3">
    <name type="scientific">Sorangium cellulosum</name>
    <name type="common">Polyangium cellulosum</name>
    <dbReference type="NCBI Taxonomy" id="56"/>
    <lineage>
        <taxon>Bacteria</taxon>
        <taxon>Pseudomonadati</taxon>
        <taxon>Myxococcota</taxon>
        <taxon>Polyangia</taxon>
        <taxon>Polyangiales</taxon>
        <taxon>Polyangiaceae</taxon>
        <taxon>Sorangium</taxon>
    </lineage>
</organism>
<reference evidence="2 3" key="1">
    <citation type="submission" date="2015-09" db="EMBL/GenBank/DDBJ databases">
        <title>Sorangium comparison.</title>
        <authorList>
            <person name="Zaburannyi N."/>
            <person name="Bunk B."/>
            <person name="Overmann J."/>
            <person name="Mueller R."/>
        </authorList>
    </citation>
    <scope>NUCLEOTIDE SEQUENCE [LARGE SCALE GENOMIC DNA]</scope>
    <source>
        <strain evidence="2 3">So ceGT47</strain>
    </source>
</reference>
<accession>A0A4P2Q7B2</accession>
<gene>
    <name evidence="2" type="ORF">SOCEGT47_054430</name>
</gene>
<dbReference type="Proteomes" id="UP000295781">
    <property type="component" value="Chromosome"/>
</dbReference>
<dbReference type="EMBL" id="CP012670">
    <property type="protein sequence ID" value="AUX24903.1"/>
    <property type="molecule type" value="Genomic_DNA"/>
</dbReference>
<evidence type="ECO:0000313" key="2">
    <source>
        <dbReference type="EMBL" id="AUX24903.1"/>
    </source>
</evidence>
<proteinExistence type="predicted"/>
<evidence type="ECO:0000313" key="3">
    <source>
        <dbReference type="Proteomes" id="UP000295781"/>
    </source>
</evidence>
<sequence length="204" mass="20755">MRTRSVSCCAAGGYSLSRAATAGSSDTAHDGRSMSTKTQRAARRAAPCSAGASGGVHHAPLASDGVRSPLPASGCARSPLLASGCARSPLPASGCARSPLLASGCARSPLPASGCARSPLPASGCARSPLLVPVRLHGRPSAPLGVRLAGLARGRAGPSVRGWQPWRRSRRGCSRRDHSVAGTPRGRSSFAIQTVLTFTNSRRP</sequence>
<protein>
    <submittedName>
        <fullName evidence="2">Uncharacterized protein</fullName>
    </submittedName>
</protein>
<dbReference type="AlphaFoldDB" id="A0A4P2Q7B2"/>
<evidence type="ECO:0000256" key="1">
    <source>
        <dbReference type="SAM" id="MobiDB-lite"/>
    </source>
</evidence>